<evidence type="ECO:0000313" key="3">
    <source>
        <dbReference type="Proteomes" id="UP000612456"/>
    </source>
</evidence>
<dbReference type="Proteomes" id="UP000612456">
    <property type="component" value="Unassembled WGS sequence"/>
</dbReference>
<dbReference type="EMBL" id="BMHP01000002">
    <property type="protein sequence ID" value="GGD75024.1"/>
    <property type="molecule type" value="Genomic_DNA"/>
</dbReference>
<proteinExistence type="predicted"/>
<feature type="region of interest" description="Disordered" evidence="1">
    <location>
        <begin position="1"/>
        <end position="21"/>
    </location>
</feature>
<organism evidence="2 3">
    <name type="scientific">Paenibacillus nasutitermitis</name>
    <dbReference type="NCBI Taxonomy" id="1652958"/>
    <lineage>
        <taxon>Bacteria</taxon>
        <taxon>Bacillati</taxon>
        <taxon>Bacillota</taxon>
        <taxon>Bacilli</taxon>
        <taxon>Bacillales</taxon>
        <taxon>Paenibacillaceae</taxon>
        <taxon>Paenibacillus</taxon>
    </lineage>
</organism>
<accession>A0A917DVH8</accession>
<protein>
    <submittedName>
        <fullName evidence="2">Uncharacterized protein</fullName>
    </submittedName>
</protein>
<reference evidence="2" key="1">
    <citation type="journal article" date="2014" name="Int. J. Syst. Evol. Microbiol.">
        <title>Complete genome sequence of Corynebacterium casei LMG S-19264T (=DSM 44701T), isolated from a smear-ripened cheese.</title>
        <authorList>
            <consortium name="US DOE Joint Genome Institute (JGI-PGF)"/>
            <person name="Walter F."/>
            <person name="Albersmeier A."/>
            <person name="Kalinowski J."/>
            <person name="Ruckert C."/>
        </authorList>
    </citation>
    <scope>NUCLEOTIDE SEQUENCE</scope>
    <source>
        <strain evidence="2">CGMCC 1.15178</strain>
    </source>
</reference>
<evidence type="ECO:0000313" key="2">
    <source>
        <dbReference type="EMBL" id="GGD75024.1"/>
    </source>
</evidence>
<name>A0A917DVH8_9BACL</name>
<keyword evidence="3" id="KW-1185">Reference proteome</keyword>
<sequence length="65" mass="7349">MKDEVRWHGSRDKEVCPARDENDPGRLVTHIRFSANAHVMSFRESRGAVLSGVPPMEGFREGRAI</sequence>
<dbReference type="AlphaFoldDB" id="A0A917DVH8"/>
<comment type="caution">
    <text evidence="2">The sequence shown here is derived from an EMBL/GenBank/DDBJ whole genome shotgun (WGS) entry which is preliminary data.</text>
</comment>
<gene>
    <name evidence="2" type="ORF">GCM10010911_36170</name>
</gene>
<evidence type="ECO:0000256" key="1">
    <source>
        <dbReference type="SAM" id="MobiDB-lite"/>
    </source>
</evidence>
<reference evidence="2" key="2">
    <citation type="submission" date="2020-09" db="EMBL/GenBank/DDBJ databases">
        <authorList>
            <person name="Sun Q."/>
            <person name="Zhou Y."/>
        </authorList>
    </citation>
    <scope>NUCLEOTIDE SEQUENCE</scope>
    <source>
        <strain evidence="2">CGMCC 1.15178</strain>
    </source>
</reference>